<gene>
    <name evidence="2" type="ORF">ENM88_01865</name>
</gene>
<name>A0A7J3X5R2_THEPE</name>
<accession>A0A7J3X5R2</accession>
<dbReference type="Pfam" id="PF02381">
    <property type="entry name" value="MraZ"/>
    <property type="match status" value="1"/>
</dbReference>
<dbReference type="InterPro" id="IPR038619">
    <property type="entry name" value="MraZ_sf"/>
</dbReference>
<dbReference type="PROSITE" id="PS51740">
    <property type="entry name" value="SPOVT_ABRB"/>
    <property type="match status" value="1"/>
</dbReference>
<reference evidence="2" key="1">
    <citation type="journal article" date="2020" name="mSystems">
        <title>Genome- and Community-Level Interaction Insights into Carbon Utilization and Element Cycling Functions of Hydrothermarchaeota in Hydrothermal Sediment.</title>
        <authorList>
            <person name="Zhou Z."/>
            <person name="Liu Y."/>
            <person name="Xu W."/>
            <person name="Pan J."/>
            <person name="Luo Z.H."/>
            <person name="Li M."/>
        </authorList>
    </citation>
    <scope>NUCLEOTIDE SEQUENCE [LARGE SCALE GENOMIC DNA]</scope>
    <source>
        <strain evidence="2">SpSt-1125</strain>
    </source>
</reference>
<feature type="domain" description="SpoVT-AbrB" evidence="1">
    <location>
        <begin position="7"/>
        <end position="49"/>
    </location>
</feature>
<dbReference type="InterPro" id="IPR037914">
    <property type="entry name" value="SpoVT-AbrB_sf"/>
</dbReference>
<dbReference type="EMBL" id="DRZM01000063">
    <property type="protein sequence ID" value="HHP04484.1"/>
    <property type="molecule type" value="Genomic_DNA"/>
</dbReference>
<dbReference type="SUPFAM" id="SSF89447">
    <property type="entry name" value="AbrB/MazE/MraZ-like"/>
    <property type="match status" value="1"/>
</dbReference>
<evidence type="ECO:0000259" key="1">
    <source>
        <dbReference type="PROSITE" id="PS51740"/>
    </source>
</evidence>
<dbReference type="InterPro" id="IPR007159">
    <property type="entry name" value="SpoVT-AbrB_dom"/>
</dbReference>
<dbReference type="GO" id="GO:0003677">
    <property type="term" value="F:DNA binding"/>
    <property type="evidence" value="ECO:0007669"/>
    <property type="project" value="InterPro"/>
</dbReference>
<protein>
    <submittedName>
        <fullName evidence="2">AbrB family transcriptional regulator</fullName>
    </submittedName>
</protein>
<evidence type="ECO:0000313" key="2">
    <source>
        <dbReference type="EMBL" id="HHP04484.1"/>
    </source>
</evidence>
<proteinExistence type="predicted"/>
<dbReference type="AlphaFoldDB" id="A0A7J3X5R2"/>
<comment type="caution">
    <text evidence="2">The sequence shown here is derived from an EMBL/GenBank/DDBJ whole genome shotgun (WGS) entry which is preliminary data.</text>
</comment>
<dbReference type="Gene3D" id="3.40.1550.20">
    <property type="entry name" value="Transcriptional regulator MraZ domain"/>
    <property type="match status" value="1"/>
</dbReference>
<dbReference type="InterPro" id="IPR020603">
    <property type="entry name" value="MraZ_dom"/>
</dbReference>
<sequence>MVMDVRVAIKRVDPQGRIVLPLSFRKRLRRGAVLVVERGDRLEVYPVDAELSKYFDSVEVDVESFEDYHELRRELREVHRR</sequence>
<organism evidence="2">
    <name type="scientific">Thermofilum pendens</name>
    <dbReference type="NCBI Taxonomy" id="2269"/>
    <lineage>
        <taxon>Archaea</taxon>
        <taxon>Thermoproteota</taxon>
        <taxon>Thermoprotei</taxon>
        <taxon>Thermofilales</taxon>
        <taxon>Thermofilaceae</taxon>
        <taxon>Thermofilum</taxon>
    </lineage>
</organism>